<proteinExistence type="inferred from homology"/>
<keyword evidence="4 15" id="KW-0378">Hydrolase</keyword>
<dbReference type="GO" id="GO:0004312">
    <property type="term" value="F:fatty acid synthase activity"/>
    <property type="evidence" value="ECO:0007669"/>
    <property type="project" value="InterPro"/>
</dbReference>
<evidence type="ECO:0000256" key="7">
    <source>
        <dbReference type="ARBA" id="ARBA00023027"/>
    </source>
</evidence>
<dbReference type="SUPFAM" id="SSF52151">
    <property type="entry name" value="FabD/lysophospholipase-like"/>
    <property type="match status" value="2"/>
</dbReference>
<comment type="catalytic activity">
    <reaction evidence="11">
        <text>holo-[ACP] + malonyl-CoA = malonyl-[ACP] + CoA</text>
        <dbReference type="Rhea" id="RHEA:41792"/>
        <dbReference type="Rhea" id="RHEA-COMP:9623"/>
        <dbReference type="Rhea" id="RHEA-COMP:9685"/>
        <dbReference type="ChEBI" id="CHEBI:57287"/>
        <dbReference type="ChEBI" id="CHEBI:57384"/>
        <dbReference type="ChEBI" id="CHEBI:64479"/>
        <dbReference type="ChEBI" id="CHEBI:78449"/>
        <dbReference type="EC" id="2.3.1.39"/>
    </reaction>
</comment>
<dbReference type="PANTHER" id="PTHR10982">
    <property type="entry name" value="MALONYL COA-ACYL CARRIER PROTEIN TRANSACYLASE"/>
    <property type="match status" value="1"/>
</dbReference>
<evidence type="ECO:0000256" key="5">
    <source>
        <dbReference type="ARBA" id="ARBA00022857"/>
    </source>
</evidence>
<dbReference type="InterPro" id="IPR013785">
    <property type="entry name" value="Aldolase_TIM"/>
</dbReference>
<keyword evidence="9" id="KW-0511">Multifunctional enzyme</keyword>
<dbReference type="InterPro" id="IPR001227">
    <property type="entry name" value="Ac_transferase_dom_sf"/>
</dbReference>
<dbReference type="FunFam" id="3.40.366.10:FF:000006">
    <property type="entry name" value="Fatty acid synthase beta subunit dehydratase"/>
    <property type="match status" value="1"/>
</dbReference>
<dbReference type="Gene3D" id="3.40.366.10">
    <property type="entry name" value="Malonyl-Coenzyme A Acyl Carrier Protein, domain 2"/>
    <property type="match status" value="3"/>
</dbReference>
<dbReference type="GO" id="GO:0019171">
    <property type="term" value="F:(3R)-hydroxyacyl-[acyl-carrier-protein] dehydratase activity"/>
    <property type="evidence" value="ECO:0007669"/>
    <property type="project" value="UniProtKB-EC"/>
</dbReference>
<dbReference type="InterPro" id="IPR032088">
    <property type="entry name" value="SAT"/>
</dbReference>
<dbReference type="Gene3D" id="3.10.129.10">
    <property type="entry name" value="Hotdog Thioesterase"/>
    <property type="match status" value="1"/>
</dbReference>
<dbReference type="InterPro" id="IPR050830">
    <property type="entry name" value="Fungal_FAS"/>
</dbReference>
<dbReference type="GO" id="GO:0006633">
    <property type="term" value="P:fatty acid biosynthetic process"/>
    <property type="evidence" value="ECO:0007669"/>
    <property type="project" value="InterPro"/>
</dbReference>
<evidence type="ECO:0000256" key="2">
    <source>
        <dbReference type="ARBA" id="ARBA00010009"/>
    </source>
</evidence>
<keyword evidence="8" id="KW-0456">Lyase</keyword>
<keyword evidence="3 15" id="KW-0808">Transferase</keyword>
<dbReference type="InterPro" id="IPR029069">
    <property type="entry name" value="HotDog_dom_sf"/>
</dbReference>
<dbReference type="EMBL" id="LAYC01000001">
    <property type="protein sequence ID" value="KYK58917.1"/>
    <property type="molecule type" value="Genomic_DNA"/>
</dbReference>
<dbReference type="PANTHER" id="PTHR10982:SF21">
    <property type="entry name" value="FATTY ACID SYNTHASE SUBUNIT BETA"/>
    <property type="match status" value="1"/>
</dbReference>
<keyword evidence="5 15" id="KW-0521">NADP</keyword>
<dbReference type="PIRSF" id="PIRSF005562">
    <property type="entry name" value="FAS_yeast_beta"/>
    <property type="match status" value="1"/>
</dbReference>
<reference evidence="18 19" key="1">
    <citation type="journal article" date="2016" name="Sci. Rep.">
        <title>Insights into Adaptations to a Near-Obligate Nematode Endoparasitic Lifestyle from the Finished Genome of Drechmeria coniospora.</title>
        <authorList>
            <person name="Zhang L."/>
            <person name="Zhou Z."/>
            <person name="Guo Q."/>
            <person name="Fokkens L."/>
            <person name="Miskei M."/>
            <person name="Pocsi I."/>
            <person name="Zhang W."/>
            <person name="Chen M."/>
            <person name="Wang L."/>
            <person name="Sun Y."/>
            <person name="Donzelli B.G."/>
            <person name="Gibson D.M."/>
            <person name="Nelson D.R."/>
            <person name="Luo J.G."/>
            <person name="Rep M."/>
            <person name="Liu H."/>
            <person name="Yang S."/>
            <person name="Wang J."/>
            <person name="Krasnoff S.B."/>
            <person name="Xu Y."/>
            <person name="Molnar I."/>
            <person name="Lin M."/>
        </authorList>
    </citation>
    <scope>NUCLEOTIDE SEQUENCE [LARGE SCALE GENOMIC DNA]</scope>
    <source>
        <strain evidence="18 19">ARSEF 6962</strain>
    </source>
</reference>
<keyword evidence="7 15" id="KW-0520">NAD</keyword>
<evidence type="ECO:0000256" key="11">
    <source>
        <dbReference type="ARBA" id="ARBA00048462"/>
    </source>
</evidence>
<dbReference type="GO" id="GO:0004313">
    <property type="term" value="F:[acyl-carrier-protein] S-acetyltransferase activity"/>
    <property type="evidence" value="ECO:0007669"/>
    <property type="project" value="UniProtKB-EC"/>
</dbReference>
<dbReference type="Gene3D" id="3.30.70.3330">
    <property type="match status" value="1"/>
</dbReference>
<dbReference type="FunFam" id="3.20.20.70:FF:000078">
    <property type="entry name" value="Fatty acid synthase beta subunit dehydratase"/>
    <property type="match status" value="1"/>
</dbReference>
<comment type="catalytic activity">
    <reaction evidence="14">
        <text>holo-[ACP] + acetyl-CoA = acetyl-[ACP] + CoA</text>
        <dbReference type="Rhea" id="RHEA:41788"/>
        <dbReference type="Rhea" id="RHEA-COMP:9621"/>
        <dbReference type="Rhea" id="RHEA-COMP:9685"/>
        <dbReference type="ChEBI" id="CHEBI:57287"/>
        <dbReference type="ChEBI" id="CHEBI:57288"/>
        <dbReference type="ChEBI" id="CHEBI:64479"/>
        <dbReference type="ChEBI" id="CHEBI:78446"/>
        <dbReference type="EC" id="2.3.1.38"/>
    </reaction>
</comment>
<dbReference type="Gene3D" id="1.20.930.70">
    <property type="match status" value="1"/>
</dbReference>
<feature type="active site" description="For malonyltransferase activity" evidence="16">
    <location>
        <position position="1912"/>
    </location>
</feature>
<dbReference type="Pfam" id="PF08354">
    <property type="entry name" value="Fas1-AflB-like_hel"/>
    <property type="match status" value="1"/>
</dbReference>
<dbReference type="InterPro" id="IPR014043">
    <property type="entry name" value="Acyl_transferase_dom"/>
</dbReference>
<dbReference type="Pfam" id="PF13452">
    <property type="entry name" value="FAS1_DH_region"/>
    <property type="match status" value="1"/>
</dbReference>
<comment type="catalytic activity">
    <reaction evidence="1">
        <text>a (3R)-hydroxyacyl-[ACP] = a (2E)-enoyl-[ACP] + H2O</text>
        <dbReference type="Rhea" id="RHEA:13097"/>
        <dbReference type="Rhea" id="RHEA-COMP:9925"/>
        <dbReference type="Rhea" id="RHEA-COMP:9945"/>
        <dbReference type="ChEBI" id="CHEBI:15377"/>
        <dbReference type="ChEBI" id="CHEBI:78784"/>
        <dbReference type="ChEBI" id="CHEBI:78827"/>
        <dbReference type="EC" id="4.2.1.59"/>
    </reaction>
</comment>
<accession>A0A151GP87</accession>
<dbReference type="InterPro" id="IPR039569">
    <property type="entry name" value="FAS1-like_DH_region"/>
</dbReference>
<comment type="caution">
    <text evidence="18">The sequence shown here is derived from an EMBL/GenBank/DDBJ whole genome shotgun (WGS) entry which is preliminary data.</text>
</comment>
<dbReference type="Pfam" id="PF00698">
    <property type="entry name" value="Acyl_transf_1"/>
    <property type="match status" value="1"/>
</dbReference>
<evidence type="ECO:0000256" key="9">
    <source>
        <dbReference type="ARBA" id="ARBA00023268"/>
    </source>
</evidence>
<dbReference type="STRING" id="98403.A0A151GP87"/>
<feature type="active site" description="For acetyltransferase activity" evidence="16">
    <location>
        <position position="290"/>
    </location>
</feature>
<dbReference type="InParanoid" id="A0A151GP87"/>
<comment type="catalytic activity">
    <reaction evidence="13">
        <text>a 2,3-saturated acyl-[ACP] + NAD(+) = a (2E)-enoyl-[ACP] + NADH + H(+)</text>
        <dbReference type="Rhea" id="RHEA:10240"/>
        <dbReference type="Rhea" id="RHEA-COMP:9925"/>
        <dbReference type="Rhea" id="RHEA-COMP:9926"/>
        <dbReference type="ChEBI" id="CHEBI:15378"/>
        <dbReference type="ChEBI" id="CHEBI:57540"/>
        <dbReference type="ChEBI" id="CHEBI:57945"/>
        <dbReference type="ChEBI" id="CHEBI:78784"/>
        <dbReference type="ChEBI" id="CHEBI:78785"/>
        <dbReference type="EC" id="1.3.1.9"/>
    </reaction>
</comment>
<dbReference type="GO" id="GO:0004318">
    <property type="term" value="F:enoyl-[acyl-carrier-protein] reductase (NADH) activity"/>
    <property type="evidence" value="ECO:0007669"/>
    <property type="project" value="UniProtKB-UniRule"/>
</dbReference>
<evidence type="ECO:0000256" key="3">
    <source>
        <dbReference type="ARBA" id="ARBA00022679"/>
    </source>
</evidence>
<dbReference type="SMART" id="SM00827">
    <property type="entry name" value="PKS_AT"/>
    <property type="match status" value="1"/>
</dbReference>
<gene>
    <name evidence="18" type="ORF">DCS_00044</name>
</gene>
<dbReference type="InterPro" id="IPR002539">
    <property type="entry name" value="MaoC-like_dom"/>
</dbReference>
<evidence type="ECO:0000256" key="4">
    <source>
        <dbReference type="ARBA" id="ARBA00022801"/>
    </source>
</evidence>
<dbReference type="GO" id="GO:0004314">
    <property type="term" value="F:[acyl-carrier-protein] S-malonyltransferase activity"/>
    <property type="evidence" value="ECO:0007669"/>
    <property type="project" value="UniProtKB-EC"/>
</dbReference>
<dbReference type="InterPro" id="IPR040883">
    <property type="entry name" value="FAS_meander"/>
</dbReference>
<dbReference type="GO" id="GO:0005835">
    <property type="term" value="C:fatty acid synthase complex"/>
    <property type="evidence" value="ECO:0007669"/>
    <property type="project" value="UniProtKB-UniRule"/>
</dbReference>
<dbReference type="CDD" id="cd03447">
    <property type="entry name" value="FAS_MaoC"/>
    <property type="match status" value="1"/>
</dbReference>
<dbReference type="InterPro" id="IPR041099">
    <property type="entry name" value="FAS1_N"/>
</dbReference>
<evidence type="ECO:0000313" key="19">
    <source>
        <dbReference type="Proteomes" id="UP000076580"/>
    </source>
</evidence>
<dbReference type="SUPFAM" id="SSF54637">
    <property type="entry name" value="Thioesterase/thiol ester dehydrase-isomerase"/>
    <property type="match status" value="2"/>
</dbReference>
<evidence type="ECO:0000313" key="18">
    <source>
        <dbReference type="EMBL" id="KYK58917.1"/>
    </source>
</evidence>
<evidence type="ECO:0000256" key="14">
    <source>
        <dbReference type="ARBA" id="ARBA00048835"/>
    </source>
</evidence>
<dbReference type="Pfam" id="PF22235">
    <property type="entry name" value="FAS1_thioest_ins"/>
    <property type="match status" value="1"/>
</dbReference>
<protein>
    <submittedName>
        <fullName evidence="18">Fatty acid synthase subunit beta dehydratase</fullName>
    </submittedName>
</protein>
<feature type="domain" description="Malonyl-CoA:ACP transacylase (MAT)" evidence="17">
    <location>
        <begin position="1751"/>
        <end position="2144"/>
    </location>
</feature>
<comment type="similarity">
    <text evidence="2 15">Belongs to the fungal fatty acid synthetase subunit beta family.</text>
</comment>
<keyword evidence="6 15" id="KW-0560">Oxidoreductase</keyword>
<sequence>MAAGSDSTDSTLSSLVVVEFPIASQSVDITSGDLSYRFNVPESLYNYVILSRDRFLNATSDDAPQKDPPVSNLELVAKFMIFLIEHGELQCETPVSAREDSIAMLFEILVLDFLRGSDIHTVASQLPGTSRQRQIVIQAYVAAMMYSTNSSSIARANSALFPANKENCAKTYAVFGGQGNSTDYFDELRDLFATYTYFVEPLLMVAENTLRQMLAEISDSQKTHFQHGLSILHWLQKPETAPGNDYLLSAPVSFPLIGLIQFLNYAVLCRCQKMSPGDVTGHLLGMAGHSQGIVVAAALATVADWECFDSALIKATTVLFHVGLAAQYATPNVSIPSTTLSESLANGEGFPTPMLNVAGCPRAQLERYISDVNDHLNPQQQVSIGLINGQTNIVVSGPALSLCALTSMLRQIKASSGTDQSKTAFSLRKPEFSLRFLPVTAPFHTESLENAAANALSMLCGVHIAASELQLPVYDSHTGADLRCSNTTDIVPALVRMILCQPDDWPRSTAFHDATHVVDFGPGGLSGVGPLLHRNKEGTGVRVILAGGAENSYEEFGCRAELFSPDLVFNKSWARAYSPKLVLSKKGELQIENRMTRLLGLPPVMVAGMTPTTASWTFVSAIMNSGYHVELAGGGLHNVEQLTFNVRNLVNSVPVGRGICINIIYANPKQLRWQIPLIQKLRSEGVPIDGLAFGAGVPSINVAKEFVELGFRYLSFKPGSAFAIKQVIAIAQLNKTYPVLMQWTGGRGGGHHSYEDFHEPILKLYGSVRRCNNIVLLAGSGFGGAQDSYPYLSGKWSIPFGRPPMPFDGILLGSRMMIAAEAQTSRGCKKAIVAAPGVDDESSWEQSYLKPTGGIITVKSEMGEPIHKVATRGVMLWKELDDKIFSITDKAKRCEKLRGMKSYIIQRLNDDFQKVWFGLNGSGKAADLEDMTYAQVLHRLVQLLFVSKESRWIDSSYMMLTVDFVRRMYGRLLPSMPQLEKGFGLVHPPLAVPIILKQCPKAEKQLINYSDARYFVLLCKRPGQKPPPFLVDMGDDFEVWFKKDSLWQSEDLATVVGEDAGRTCILQGPVAAKHAVVVDEPAEKILGSINSGYVARILKDRYGNDPSRVPSWRSESTASWTASPAPPHCLVFREGNKTHYHVTGSAGDDQVPDTEQWLRVLAGRPGSWMHALLTCEYVCQDSHMATNPVRRALSPAQEMHVEVTEGADPEELVLAVLELGSKSAHSDPSTYSLVIRKEREILVTFFANESVEGDAVPLTFRFTYHPEMALYPIHEIMEGRKDLIRAFYYRLWFGSVRDDQDQSLETLPTCRARRSYRCGNIVADTDASLSISLYTGLVPQLGSSESCSGPAMRSLSFGQGFPADGGFRGCRVSISAPMVQDFKASISQATGKIWSGLENNTVPLDFAIVVAWNAMMRAIFPSVIDGDFLQLVHLSNKFEVINDSAPLCQDDQVNTCAKLMAIRNEAAGRVVKIEATVERKGTPIIQLVSEFLFRGCYTDEGICFEIQAQPGMCIKLDSPVKLAVLKSKSWIEFADTTIDLLGQTVIFTLTSVSRHDAGSKHHMVHTYGQVRIKSAGAKRQKVIAAVCHEEANSSTNAVMDYLRRHGSPTEVIHQQANPQRLGEPEACRISVPAANHGYSRASGDYNPIHVSLPFARYANLPGTITHGMLTSAAVRQVVEKAAGVNERVRMRSYKAVFVDMVLPGDRLEVQVQHSGMKSGQRMLLFSVINADTGAKVVVGDAEVDQPPSAYVFTGQGSQSIGMGMDLYGMCDIARDVWDTADAFYSDTYGTSFTLHHPVSSRKHADNLTTAGFRISEIVKNNPKQLTVHFGGARGRKIRQNYMDMTVESDGEQVPLFGRMTPTTAKHSFRHGAGLLYSTEFAQAALAVNGHAQFLHLRSKGVVDAEALFAGHSLGEYTALSTIGAMMPFDKLLSVVFYRGLCMQSAVPRDVNGRSDFSLMAVNPRRMQASMTTESLQALVGAIAAATGCLLELVNHNVAGQQYVAAGSLAGLDCLSRVADHMARHAADFDACQPEAAAKAEALVAACAEDVAQEARPIRLGRGVATTPLEGIDVPFHSRFLLPQMPAFRRVLQRYITAEAIDARRLVGKYVSNVTGKEFDVSHEAVREVYEMTGSEVLGDLLLDFEGRC</sequence>
<dbReference type="Gene3D" id="1.20.1050.120">
    <property type="match status" value="1"/>
</dbReference>
<dbReference type="Gene3D" id="3.20.20.70">
    <property type="entry name" value="Aldolase class I"/>
    <property type="match status" value="1"/>
</dbReference>
<dbReference type="Gene3D" id="6.20.240.10">
    <property type="match status" value="1"/>
</dbReference>
<dbReference type="Proteomes" id="UP000076580">
    <property type="component" value="Chromosome 01"/>
</dbReference>
<dbReference type="InterPro" id="IPR003965">
    <property type="entry name" value="Fatty_acid_synthase"/>
</dbReference>
<organism evidence="18 19">
    <name type="scientific">Drechmeria coniospora</name>
    <name type="common">Nematophagous fungus</name>
    <name type="synonym">Meria coniospora</name>
    <dbReference type="NCBI Taxonomy" id="98403"/>
    <lineage>
        <taxon>Eukaryota</taxon>
        <taxon>Fungi</taxon>
        <taxon>Dikarya</taxon>
        <taxon>Ascomycota</taxon>
        <taxon>Pezizomycotina</taxon>
        <taxon>Sordariomycetes</taxon>
        <taxon>Hypocreomycetidae</taxon>
        <taxon>Hypocreales</taxon>
        <taxon>Ophiocordycipitaceae</taxon>
        <taxon>Drechmeria</taxon>
    </lineage>
</organism>
<name>A0A151GP87_DRECN</name>
<evidence type="ECO:0000256" key="16">
    <source>
        <dbReference type="PIRSR" id="PIRSR005562-1"/>
    </source>
</evidence>
<dbReference type="RefSeq" id="XP_040658269.1">
    <property type="nucleotide sequence ID" value="XM_040797386.1"/>
</dbReference>
<comment type="catalytic activity">
    <reaction evidence="10">
        <text>acetyl-CoA + n malonyl-CoA + 2n NADPH + 4n H(+) = a long-chain-acyl-CoA + n CoA + n CO2 + 2n NADP(+).</text>
        <dbReference type="EC" id="2.3.1.86"/>
    </reaction>
</comment>
<dbReference type="GO" id="GO:0004321">
    <property type="term" value="F:fatty-acyl-CoA synthase activity"/>
    <property type="evidence" value="ECO:0007669"/>
    <property type="project" value="UniProtKB-EC"/>
</dbReference>
<evidence type="ECO:0000256" key="12">
    <source>
        <dbReference type="ARBA" id="ARBA00048536"/>
    </source>
</evidence>
<evidence type="ECO:0000259" key="17">
    <source>
        <dbReference type="SMART" id="SM00827"/>
    </source>
</evidence>
<dbReference type="GeneID" id="63712687"/>
<evidence type="ECO:0000256" key="10">
    <source>
        <dbReference type="ARBA" id="ARBA00048237"/>
    </source>
</evidence>
<dbReference type="Pfam" id="PF17828">
    <property type="entry name" value="FAS_N"/>
    <property type="match status" value="1"/>
</dbReference>
<dbReference type="InterPro" id="IPR016035">
    <property type="entry name" value="Acyl_Trfase/lysoPLipase"/>
</dbReference>
<evidence type="ECO:0000256" key="15">
    <source>
        <dbReference type="PIRNR" id="PIRNR005562"/>
    </source>
</evidence>
<dbReference type="PRINTS" id="PR01483">
    <property type="entry name" value="FASYNTHASE"/>
</dbReference>
<evidence type="ECO:0000256" key="6">
    <source>
        <dbReference type="ARBA" id="ARBA00023002"/>
    </source>
</evidence>
<dbReference type="InterPro" id="IPR013565">
    <property type="entry name" value="Fas1/AflB-like_central"/>
</dbReference>
<dbReference type="GO" id="GO:0016297">
    <property type="term" value="F:fatty acyl-[ACP] hydrolase activity"/>
    <property type="evidence" value="ECO:0007669"/>
    <property type="project" value="UniProtKB-EC"/>
</dbReference>
<keyword evidence="19" id="KW-1185">Reference proteome</keyword>
<evidence type="ECO:0000256" key="13">
    <source>
        <dbReference type="ARBA" id="ARBA00048572"/>
    </source>
</evidence>
<dbReference type="Pfam" id="PF17951">
    <property type="entry name" value="FAS_meander"/>
    <property type="match status" value="1"/>
</dbReference>
<comment type="catalytic activity">
    <reaction evidence="12">
        <text>(9Z)-octadecenoyl-[ACP] + H2O = (9Z)-octadecenoate + holo-[ACP] + H(+)</text>
        <dbReference type="Rhea" id="RHEA:15057"/>
        <dbReference type="Rhea" id="RHEA-COMP:9685"/>
        <dbReference type="Rhea" id="RHEA-COMP:9924"/>
        <dbReference type="ChEBI" id="CHEBI:15377"/>
        <dbReference type="ChEBI" id="CHEBI:15378"/>
        <dbReference type="ChEBI" id="CHEBI:30823"/>
        <dbReference type="ChEBI" id="CHEBI:64479"/>
        <dbReference type="ChEBI" id="CHEBI:78783"/>
        <dbReference type="EC" id="3.1.2.14"/>
    </reaction>
</comment>
<evidence type="ECO:0000256" key="8">
    <source>
        <dbReference type="ARBA" id="ARBA00023239"/>
    </source>
</evidence>
<dbReference type="InterPro" id="IPR016452">
    <property type="entry name" value="Fas1/AflB-like"/>
</dbReference>
<dbReference type="Gene3D" id="3.30.1120.100">
    <property type="match status" value="1"/>
</dbReference>
<evidence type="ECO:0000256" key="1">
    <source>
        <dbReference type="ARBA" id="ARBA00001055"/>
    </source>
</evidence>
<dbReference type="Pfam" id="PF01575">
    <property type="entry name" value="MaoC_dehydratas"/>
    <property type="match status" value="1"/>
</dbReference>
<dbReference type="Gene3D" id="6.10.60.10">
    <property type="match status" value="1"/>
</dbReference>
<dbReference type="Pfam" id="PF16073">
    <property type="entry name" value="SAT"/>
    <property type="match status" value="1"/>
</dbReference>